<reference evidence="2" key="1">
    <citation type="submission" date="2015-10" db="EMBL/GenBank/DDBJ databases">
        <title>Draft genome sequence of Salegentibacter mishustinae KCTC 12263.</title>
        <authorList>
            <person name="Lin W."/>
            <person name="Zheng Q."/>
        </authorList>
    </citation>
    <scope>NUCLEOTIDE SEQUENCE [LARGE SCALE GENOMIC DNA]</scope>
    <source>
        <strain evidence="2">KCTC 12263</strain>
    </source>
</reference>
<dbReference type="Gene3D" id="3.50.50.60">
    <property type="entry name" value="FAD/NAD(P)-binding domain"/>
    <property type="match status" value="1"/>
</dbReference>
<evidence type="ECO:0000259" key="1">
    <source>
        <dbReference type="Pfam" id="PF01494"/>
    </source>
</evidence>
<dbReference type="PANTHER" id="PTHR43747">
    <property type="entry name" value="FAD-BINDING PROTEIN"/>
    <property type="match status" value="1"/>
</dbReference>
<dbReference type="InterPro" id="IPR050816">
    <property type="entry name" value="Flavin-dep_Halogenase_NPB"/>
</dbReference>
<dbReference type="Pfam" id="PF01494">
    <property type="entry name" value="FAD_binding_3"/>
    <property type="match status" value="1"/>
</dbReference>
<dbReference type="Proteomes" id="UP000051643">
    <property type="component" value="Unassembled WGS sequence"/>
</dbReference>
<proteinExistence type="predicted"/>
<dbReference type="RefSeq" id="WP_057483114.1">
    <property type="nucleotide sequence ID" value="NZ_BMWR01000007.1"/>
</dbReference>
<dbReference type="PRINTS" id="PR00420">
    <property type="entry name" value="RNGMNOXGNASE"/>
</dbReference>
<dbReference type="InterPro" id="IPR036188">
    <property type="entry name" value="FAD/NAD-bd_sf"/>
</dbReference>
<name>A0A0Q9ZE56_9FLAO</name>
<gene>
    <name evidence="2" type="ORF">APR42_12000</name>
</gene>
<dbReference type="EMBL" id="LKTP01000037">
    <property type="protein sequence ID" value="KRG27220.1"/>
    <property type="molecule type" value="Genomic_DNA"/>
</dbReference>
<dbReference type="OrthoDB" id="9806565at2"/>
<organism evidence="2 3">
    <name type="scientific">Salegentibacter mishustinae</name>
    <dbReference type="NCBI Taxonomy" id="270918"/>
    <lineage>
        <taxon>Bacteria</taxon>
        <taxon>Pseudomonadati</taxon>
        <taxon>Bacteroidota</taxon>
        <taxon>Flavobacteriia</taxon>
        <taxon>Flavobacteriales</taxon>
        <taxon>Flavobacteriaceae</taxon>
        <taxon>Salegentibacter</taxon>
    </lineage>
</organism>
<dbReference type="InterPro" id="IPR002938">
    <property type="entry name" value="FAD-bd"/>
</dbReference>
<accession>A0A0Q9ZE56</accession>
<sequence length="412" mass="46904">MKQLNTQILIIGAGPSGMVAAGYLQKQGVECLVVEKSSFPRFSIGESLLPKSMENFKEAGLLEAIKAEGFQKKFGARFIKEDKLGEFDFSEKFGKGWDWTWQVPRADFDLVLANEIQRKGVKIYFNAEVKNVNFEEKQSLTEVVINSEEKIEIQAEFIIDASGNGRVLAEQLNLNASPKISGNSSIFTHIKETNRPKGKEGELITFEVLDTKTWFWYIPFSNGNSSLGFVSENEWFEGFSENNSVAFKEMLKNLKYYNNRFNSYPFLFEPVKLPNISRNVTKIYGKGFALTGNSAEFLDPIFSSGVAFATESGLRAAKLTKLEVEGKKVDWEKDYAEYMQAGISVFSSYVKEWYTGNLQKLFFHENPRTDIREQICAVLAGYVWDKNNPFVKNHQRIIGNIARMIDREEINI</sequence>
<keyword evidence="3" id="KW-1185">Reference proteome</keyword>
<evidence type="ECO:0000313" key="3">
    <source>
        <dbReference type="Proteomes" id="UP000051643"/>
    </source>
</evidence>
<evidence type="ECO:0000313" key="2">
    <source>
        <dbReference type="EMBL" id="KRG27220.1"/>
    </source>
</evidence>
<dbReference type="PANTHER" id="PTHR43747:SF1">
    <property type="entry name" value="SLR1998 PROTEIN"/>
    <property type="match status" value="1"/>
</dbReference>
<dbReference type="STRING" id="270918.APR42_12000"/>
<feature type="domain" description="FAD-binding" evidence="1">
    <location>
        <begin position="6"/>
        <end position="175"/>
    </location>
</feature>
<dbReference type="SUPFAM" id="SSF51905">
    <property type="entry name" value="FAD/NAD(P)-binding domain"/>
    <property type="match status" value="1"/>
</dbReference>
<dbReference type="AlphaFoldDB" id="A0A0Q9ZE56"/>
<dbReference type="GO" id="GO:0071949">
    <property type="term" value="F:FAD binding"/>
    <property type="evidence" value="ECO:0007669"/>
    <property type="project" value="InterPro"/>
</dbReference>
<protein>
    <submittedName>
        <fullName evidence="2">Pyridine nucleotide-disulfide oxidoreductase</fullName>
    </submittedName>
</protein>
<comment type="caution">
    <text evidence="2">The sequence shown here is derived from an EMBL/GenBank/DDBJ whole genome shotgun (WGS) entry which is preliminary data.</text>
</comment>